<name>A0ACA9M3P2_9GLOM</name>
<evidence type="ECO:0000313" key="2">
    <source>
        <dbReference type="Proteomes" id="UP000789366"/>
    </source>
</evidence>
<dbReference type="EMBL" id="CAJVPW010006032">
    <property type="protein sequence ID" value="CAG8563808.1"/>
    <property type="molecule type" value="Genomic_DNA"/>
</dbReference>
<keyword evidence="2" id="KW-1185">Reference proteome</keyword>
<evidence type="ECO:0000313" key="1">
    <source>
        <dbReference type="EMBL" id="CAG8563808.1"/>
    </source>
</evidence>
<protein>
    <submittedName>
        <fullName evidence="1">13288_t:CDS:1</fullName>
    </submittedName>
</protein>
<sequence length="359" mass="40520">MTTQVRKVWVADKAGTFANLKQEQEELPPPPPEHIRIKVKFIGLNYADIFLILGLYSAVPEGKLIPGFEYSGIVESVGDGISEDWIGKRVYGAARFGSYATYINVPVVYVREIPKDWTDKQACAFIVQTLTAYYALEELGRFKPNNSVLVHSAAGGCGLAALSILSKKSVKVVGTVGTLSKLDFLNQKYGENPNFTFILREPAKDFESRAKKALLKIDQEDLFDIVLDSVMGDWFWPNYNLLKKEGKLVLYGSASFTPTGNLHPVWNVIQWIKLGWKYIWRPKIDPMQIVTDNKSLAGFNLIHLYEREEWLNKIFGKLQTLELEPPSNIHEFNFDQAIEALTYLKSGKSVGKIVLSVQH</sequence>
<proteinExistence type="predicted"/>
<reference evidence="1" key="1">
    <citation type="submission" date="2021-06" db="EMBL/GenBank/DDBJ databases">
        <authorList>
            <person name="Kallberg Y."/>
            <person name="Tangrot J."/>
            <person name="Rosling A."/>
        </authorList>
    </citation>
    <scope>NUCLEOTIDE SEQUENCE</scope>
    <source>
        <strain evidence="1">28 12/20/2015</strain>
    </source>
</reference>
<gene>
    <name evidence="1" type="ORF">SPELUC_LOCUS5716</name>
</gene>
<dbReference type="Proteomes" id="UP000789366">
    <property type="component" value="Unassembled WGS sequence"/>
</dbReference>
<organism evidence="1 2">
    <name type="scientific">Cetraspora pellucida</name>
    <dbReference type="NCBI Taxonomy" id="1433469"/>
    <lineage>
        <taxon>Eukaryota</taxon>
        <taxon>Fungi</taxon>
        <taxon>Fungi incertae sedis</taxon>
        <taxon>Mucoromycota</taxon>
        <taxon>Glomeromycotina</taxon>
        <taxon>Glomeromycetes</taxon>
        <taxon>Diversisporales</taxon>
        <taxon>Gigasporaceae</taxon>
        <taxon>Cetraspora</taxon>
    </lineage>
</organism>
<accession>A0ACA9M3P2</accession>
<comment type="caution">
    <text evidence="1">The sequence shown here is derived from an EMBL/GenBank/DDBJ whole genome shotgun (WGS) entry which is preliminary data.</text>
</comment>